<dbReference type="Gene3D" id="2.170.140.10">
    <property type="entry name" value="Chitin binding domain"/>
    <property type="match status" value="7"/>
</dbReference>
<protein>
    <submittedName>
        <fullName evidence="9">CG4835</fullName>
    </submittedName>
</protein>
<feature type="compositionally biased region" description="Low complexity" evidence="6">
    <location>
        <begin position="109"/>
        <end position="123"/>
    </location>
</feature>
<evidence type="ECO:0000256" key="7">
    <source>
        <dbReference type="SAM" id="SignalP"/>
    </source>
</evidence>
<evidence type="ECO:0000313" key="10">
    <source>
        <dbReference type="Proteomes" id="UP000494163"/>
    </source>
</evidence>
<feature type="domain" description="Chitin-binding type-2" evidence="8">
    <location>
        <begin position="430"/>
        <end position="489"/>
    </location>
</feature>
<dbReference type="OrthoDB" id="6020543at2759"/>
<name>A0A0M5J0N6_DROBS</name>
<feature type="region of interest" description="Disordered" evidence="6">
    <location>
        <begin position="760"/>
        <end position="827"/>
    </location>
</feature>
<keyword evidence="3" id="KW-0677">Repeat</keyword>
<dbReference type="STRING" id="30019.A0A0M5J0N6"/>
<evidence type="ECO:0000256" key="4">
    <source>
        <dbReference type="ARBA" id="ARBA00023157"/>
    </source>
</evidence>
<feature type="compositionally biased region" description="Low complexity" evidence="6">
    <location>
        <begin position="209"/>
        <end position="234"/>
    </location>
</feature>
<dbReference type="InterPro" id="IPR051940">
    <property type="entry name" value="Chitin_bind-dev_reg"/>
</dbReference>
<proteinExistence type="predicted"/>
<keyword evidence="5" id="KW-0325">Glycoprotein</keyword>
<dbReference type="Proteomes" id="UP000494163">
    <property type="component" value="Chromosome 3L"/>
</dbReference>
<dbReference type="GO" id="GO:0008061">
    <property type="term" value="F:chitin binding"/>
    <property type="evidence" value="ECO:0007669"/>
    <property type="project" value="UniProtKB-KW"/>
</dbReference>
<dbReference type="SMART" id="SM00494">
    <property type="entry name" value="ChtBD2"/>
    <property type="match status" value="10"/>
</dbReference>
<dbReference type="PANTHER" id="PTHR23301">
    <property type="entry name" value="CHITIN BINDING PERITROPHIN-A"/>
    <property type="match status" value="1"/>
</dbReference>
<dbReference type="GO" id="GO:0005576">
    <property type="term" value="C:extracellular region"/>
    <property type="evidence" value="ECO:0007669"/>
    <property type="project" value="InterPro"/>
</dbReference>
<feature type="domain" description="Chitin-binding type-2" evidence="8">
    <location>
        <begin position="962"/>
        <end position="1019"/>
    </location>
</feature>
<feature type="domain" description="Chitin-binding type-2" evidence="8">
    <location>
        <begin position="37"/>
        <end position="94"/>
    </location>
</feature>
<feature type="region of interest" description="Disordered" evidence="6">
    <location>
        <begin position="487"/>
        <end position="517"/>
    </location>
</feature>
<evidence type="ECO:0000256" key="2">
    <source>
        <dbReference type="ARBA" id="ARBA00022729"/>
    </source>
</evidence>
<gene>
    <name evidence="9" type="ORF">Dbus_chr3Lg302</name>
</gene>
<sequence>MTAFWPLLLLLIAVPLTLAARQSRHAACNNEKRYENQAMCVGKQFGTHVPYPDDCTKYLVCDCEYPTVFTCPATLYFDNSTGNCNWPWAVDCIYYTFTSPQPIDTTTAAAATTTRAATTQTTRSMDGAPSTSSYDPPPAPPGIDDSYCSKYADGSTHPYPYDCNAYINCTYNWPVLNYCEPDKVFNPLLCICDTPDTAHCEELPLPKPTTEATTTTESTTTEASSTTELSSTTENDQCLAPPEGIQEDYCESLGNGHYAYPYDCQAYLTCRNGCTDMAYCIPEKLFNPMLHICDTPNSVNCKPEPFPTTSVATTPGDTSSSSSSSSSTTTMPTTLATTTKVPLPADIDPDFCKDKPFVAAYPYAGDCSQYIECMHGELMLRQCASGLLFNPQLLICDEPNMVDCYTTTAAPTTTELTTTTTTVATTLSPAELCAGQDQGASFPYVDNCAKYILCFGNDVYFIVDCPFQNYFEPLTGNCGPEVSPTACKQQQTPTTTTTPATPTPTTTTAVVPTTPAEPQKPDGICGDFSKGELIAYPQVCSKYIVCVMPIPVAFYCTDGFYFSYEQQQCVSWEQSDCGKAASTTPGYTPAPHPEPNVCTNSGRDTLPYPDNCQWYISCVDEVPMILVCNYGDYYDPISQECGAQVPPDACHWDYNSTTIQTTAAPVTSPVTRPPPQEGPCDNAADGELVPYPDDCNKFIKCDRPIPAAFDCASGEEFNPWAKQCMQTALANCSIILTTTTSITTETTTTPITTIETTTPITSTTTEEPCTSTPTPTSTTTESPITTTATPTTPMSTTTTTTEEPCTSTPTPTSTTTEFTTTETPSGGICEGQADGSLVPYPYNCSKYILCEEPIAIGYDCPDGLEFSPKELECMSPDLANCNVGPTTPTITTESTTPTIATESTTESTTPTITTESTTPTTTTESTTPTTEPTIESTTPTPTTTTESTTTTTEATTLDPYTPNICCGQMLGTILPYPGDCYRFVVCDYPIPYAGDCPTGTSFDAKYQTCAADVLQYCEYI</sequence>
<dbReference type="Pfam" id="PF01607">
    <property type="entry name" value="CBM_14"/>
    <property type="match status" value="10"/>
</dbReference>
<evidence type="ECO:0000256" key="5">
    <source>
        <dbReference type="ARBA" id="ARBA00023180"/>
    </source>
</evidence>
<accession>A0A0M5J0N6</accession>
<feature type="domain" description="Chitin-binding type-2" evidence="8">
    <location>
        <begin position="247"/>
        <end position="303"/>
    </location>
</feature>
<feature type="domain" description="Chitin-binding type-2" evidence="8">
    <location>
        <begin position="522"/>
        <end position="579"/>
    </location>
</feature>
<dbReference type="AlphaFoldDB" id="A0A0M5J0N6"/>
<feature type="region of interest" description="Disordered" evidence="6">
    <location>
        <begin position="203"/>
        <end position="238"/>
    </location>
</feature>
<evidence type="ECO:0000256" key="1">
    <source>
        <dbReference type="ARBA" id="ARBA00022669"/>
    </source>
</evidence>
<dbReference type="SUPFAM" id="SSF57625">
    <property type="entry name" value="Invertebrate chitin-binding proteins"/>
    <property type="match status" value="10"/>
</dbReference>
<feature type="region of interest" description="Disordered" evidence="6">
    <location>
        <begin position="306"/>
        <end position="335"/>
    </location>
</feature>
<dbReference type="InterPro" id="IPR036508">
    <property type="entry name" value="Chitin-bd_dom_sf"/>
</dbReference>
<keyword evidence="10" id="KW-1185">Reference proteome</keyword>
<keyword evidence="2 7" id="KW-0732">Signal</keyword>
<feature type="domain" description="Chitin-binding type-2" evidence="8">
    <location>
        <begin position="826"/>
        <end position="883"/>
    </location>
</feature>
<feature type="compositionally biased region" description="Low complexity" evidence="6">
    <location>
        <begin position="492"/>
        <end position="516"/>
    </location>
</feature>
<evidence type="ECO:0000256" key="3">
    <source>
        <dbReference type="ARBA" id="ARBA00022737"/>
    </source>
</evidence>
<keyword evidence="1" id="KW-0147">Chitin-binding</keyword>
<evidence type="ECO:0000259" key="8">
    <source>
        <dbReference type="PROSITE" id="PS50940"/>
    </source>
</evidence>
<dbReference type="EMBL" id="CP012525">
    <property type="protein sequence ID" value="ALC43136.1"/>
    <property type="molecule type" value="Genomic_DNA"/>
</dbReference>
<dbReference type="OMA" id="IPTKCPA"/>
<feature type="domain" description="Chitin-binding type-2" evidence="8">
    <location>
        <begin position="595"/>
        <end position="652"/>
    </location>
</feature>
<feature type="domain" description="Chitin-binding type-2" evidence="8">
    <location>
        <begin position="349"/>
        <end position="406"/>
    </location>
</feature>
<reference evidence="9 10" key="1">
    <citation type="submission" date="2015-08" db="EMBL/GenBank/DDBJ databases">
        <title>Ancestral chromatin configuration constrains chromatin evolution on differentiating sex chromosomes in Drosophila.</title>
        <authorList>
            <person name="Zhou Q."/>
            <person name="Bachtrog D."/>
        </authorList>
    </citation>
    <scope>NUCLEOTIDE SEQUENCE [LARGE SCALE GENOMIC DNA]</scope>
    <source>
        <tissue evidence="9">Whole larvae</tissue>
    </source>
</reference>
<feature type="domain" description="Chitin-binding type-2" evidence="8">
    <location>
        <begin position="145"/>
        <end position="202"/>
    </location>
</feature>
<dbReference type="PROSITE" id="PS50940">
    <property type="entry name" value="CHIT_BIND_II"/>
    <property type="match status" value="10"/>
</dbReference>
<evidence type="ECO:0000256" key="6">
    <source>
        <dbReference type="SAM" id="MobiDB-lite"/>
    </source>
</evidence>
<organism evidence="9 10">
    <name type="scientific">Drosophila busckii</name>
    <name type="common">Fruit fly</name>
    <dbReference type="NCBI Taxonomy" id="30019"/>
    <lineage>
        <taxon>Eukaryota</taxon>
        <taxon>Metazoa</taxon>
        <taxon>Ecdysozoa</taxon>
        <taxon>Arthropoda</taxon>
        <taxon>Hexapoda</taxon>
        <taxon>Insecta</taxon>
        <taxon>Pterygota</taxon>
        <taxon>Neoptera</taxon>
        <taxon>Endopterygota</taxon>
        <taxon>Diptera</taxon>
        <taxon>Brachycera</taxon>
        <taxon>Muscomorpha</taxon>
        <taxon>Ephydroidea</taxon>
        <taxon>Drosophilidae</taxon>
        <taxon>Drosophila</taxon>
    </lineage>
</organism>
<dbReference type="PANTHER" id="PTHR23301:SF0">
    <property type="entry name" value="CHITIN-BINDING TYPE-2 DOMAIN-CONTAINING PROTEIN-RELATED"/>
    <property type="match status" value="1"/>
</dbReference>
<feature type="region of interest" description="Disordered" evidence="6">
    <location>
        <begin position="885"/>
        <end position="954"/>
    </location>
</feature>
<feature type="compositionally biased region" description="Low complexity" evidence="6">
    <location>
        <begin position="760"/>
        <end position="825"/>
    </location>
</feature>
<feature type="compositionally biased region" description="Polar residues" evidence="6">
    <location>
        <begin position="307"/>
        <end position="317"/>
    </location>
</feature>
<keyword evidence="4" id="KW-1015">Disulfide bond</keyword>
<evidence type="ECO:0000313" key="9">
    <source>
        <dbReference type="EMBL" id="ALC43136.1"/>
    </source>
</evidence>
<feature type="compositionally biased region" description="Low complexity" evidence="6">
    <location>
        <begin position="318"/>
        <end position="335"/>
    </location>
</feature>
<dbReference type="InterPro" id="IPR002557">
    <property type="entry name" value="Chitin-bd_dom"/>
</dbReference>
<feature type="chain" id="PRO_5005803426" evidence="7">
    <location>
        <begin position="20"/>
        <end position="1020"/>
    </location>
</feature>
<feature type="domain" description="Chitin-binding type-2" evidence="8">
    <location>
        <begin position="677"/>
        <end position="734"/>
    </location>
</feature>
<feature type="signal peptide" evidence="7">
    <location>
        <begin position="1"/>
        <end position="19"/>
    </location>
</feature>
<feature type="region of interest" description="Disordered" evidence="6">
    <location>
        <begin position="109"/>
        <end position="140"/>
    </location>
</feature>